<gene>
    <name evidence="4" type="ORF">ACFY35_12610</name>
</gene>
<dbReference type="PRINTS" id="PR00455">
    <property type="entry name" value="HTHTETR"/>
</dbReference>
<protein>
    <submittedName>
        <fullName evidence="4">TetR/AcrR family transcriptional regulator</fullName>
    </submittedName>
</protein>
<dbReference type="InterPro" id="IPR001647">
    <property type="entry name" value="HTH_TetR"/>
</dbReference>
<evidence type="ECO:0000256" key="2">
    <source>
        <dbReference type="PROSITE-ProRule" id="PRU00335"/>
    </source>
</evidence>
<dbReference type="PANTHER" id="PTHR30055">
    <property type="entry name" value="HTH-TYPE TRANSCRIPTIONAL REGULATOR RUTR"/>
    <property type="match status" value="1"/>
</dbReference>
<evidence type="ECO:0000313" key="5">
    <source>
        <dbReference type="Proteomes" id="UP001602245"/>
    </source>
</evidence>
<evidence type="ECO:0000313" key="4">
    <source>
        <dbReference type="EMBL" id="MFF5290281.1"/>
    </source>
</evidence>
<keyword evidence="5" id="KW-1185">Reference proteome</keyword>
<dbReference type="InterPro" id="IPR050109">
    <property type="entry name" value="HTH-type_TetR-like_transc_reg"/>
</dbReference>
<dbReference type="Gene3D" id="1.10.10.60">
    <property type="entry name" value="Homeodomain-like"/>
    <property type="match status" value="1"/>
</dbReference>
<dbReference type="PROSITE" id="PS50977">
    <property type="entry name" value="HTH_TETR_2"/>
    <property type="match status" value="1"/>
</dbReference>
<reference evidence="4 5" key="1">
    <citation type="submission" date="2024-10" db="EMBL/GenBank/DDBJ databases">
        <title>The Natural Products Discovery Center: Release of the First 8490 Sequenced Strains for Exploring Actinobacteria Biosynthetic Diversity.</title>
        <authorList>
            <person name="Kalkreuter E."/>
            <person name="Kautsar S.A."/>
            <person name="Yang D."/>
            <person name="Bader C.D."/>
            <person name="Teijaro C.N."/>
            <person name="Fluegel L."/>
            <person name="Davis C.M."/>
            <person name="Simpson J.R."/>
            <person name="Lauterbach L."/>
            <person name="Steele A.D."/>
            <person name="Gui C."/>
            <person name="Meng S."/>
            <person name="Li G."/>
            <person name="Viehrig K."/>
            <person name="Ye F."/>
            <person name="Su P."/>
            <person name="Kiefer A.F."/>
            <person name="Nichols A."/>
            <person name="Cepeda A.J."/>
            <person name="Yan W."/>
            <person name="Fan B."/>
            <person name="Jiang Y."/>
            <person name="Adhikari A."/>
            <person name="Zheng C.-J."/>
            <person name="Schuster L."/>
            <person name="Cowan T.M."/>
            <person name="Smanski M.J."/>
            <person name="Chevrette M.G."/>
            <person name="De Carvalho L.P.S."/>
            <person name="Shen B."/>
        </authorList>
    </citation>
    <scope>NUCLEOTIDE SEQUENCE [LARGE SCALE GENOMIC DNA]</scope>
    <source>
        <strain evidence="4 5">NPDC000087</strain>
    </source>
</reference>
<evidence type="ECO:0000256" key="1">
    <source>
        <dbReference type="ARBA" id="ARBA00023125"/>
    </source>
</evidence>
<sequence length="200" mass="21791">MRSEKALTRTQQARRHDIVAAAITVLTGEGFASASIERIAREAGASKGTVLYHFKTKEAVHEAVVELLYANGAAYMTARIMAETTYRDRLRTYLSSNLRFIAENAAHVLAVQRILQNTTAAIAVPSGVDPLRDLLAAGQKSDEFGAFDPEVMSLAIRAVVDGAAHYFPAHPDLDVDHIIAEAQQIFEKATAADPFKEQKP</sequence>
<keyword evidence="1 2" id="KW-0238">DNA-binding</keyword>
<dbReference type="SUPFAM" id="SSF48498">
    <property type="entry name" value="Tetracyclin repressor-like, C-terminal domain"/>
    <property type="match status" value="1"/>
</dbReference>
<name>A0ABW6WDL5_9ACTN</name>
<proteinExistence type="predicted"/>
<feature type="domain" description="HTH tetR-type" evidence="3">
    <location>
        <begin position="12"/>
        <end position="72"/>
    </location>
</feature>
<organism evidence="4 5">
    <name type="scientific">Paractinoplanes globisporus</name>
    <dbReference type="NCBI Taxonomy" id="113565"/>
    <lineage>
        <taxon>Bacteria</taxon>
        <taxon>Bacillati</taxon>
        <taxon>Actinomycetota</taxon>
        <taxon>Actinomycetes</taxon>
        <taxon>Micromonosporales</taxon>
        <taxon>Micromonosporaceae</taxon>
        <taxon>Paractinoplanes</taxon>
    </lineage>
</organism>
<dbReference type="InterPro" id="IPR009057">
    <property type="entry name" value="Homeodomain-like_sf"/>
</dbReference>
<dbReference type="EMBL" id="JBIAZU010000002">
    <property type="protein sequence ID" value="MFF5290281.1"/>
    <property type="molecule type" value="Genomic_DNA"/>
</dbReference>
<dbReference type="RefSeq" id="WP_157295643.1">
    <property type="nucleotide sequence ID" value="NZ_JBIAZU010000002.1"/>
</dbReference>
<dbReference type="Pfam" id="PF00440">
    <property type="entry name" value="TetR_N"/>
    <property type="match status" value="1"/>
</dbReference>
<comment type="caution">
    <text evidence="4">The sequence shown here is derived from an EMBL/GenBank/DDBJ whole genome shotgun (WGS) entry which is preliminary data.</text>
</comment>
<feature type="DNA-binding region" description="H-T-H motif" evidence="2">
    <location>
        <begin position="35"/>
        <end position="54"/>
    </location>
</feature>
<evidence type="ECO:0000259" key="3">
    <source>
        <dbReference type="PROSITE" id="PS50977"/>
    </source>
</evidence>
<dbReference type="Gene3D" id="1.10.357.10">
    <property type="entry name" value="Tetracycline Repressor, domain 2"/>
    <property type="match status" value="1"/>
</dbReference>
<dbReference type="SUPFAM" id="SSF46689">
    <property type="entry name" value="Homeodomain-like"/>
    <property type="match status" value="1"/>
</dbReference>
<dbReference type="Proteomes" id="UP001602245">
    <property type="component" value="Unassembled WGS sequence"/>
</dbReference>
<dbReference type="InterPro" id="IPR036271">
    <property type="entry name" value="Tet_transcr_reg_TetR-rel_C_sf"/>
</dbReference>
<accession>A0ABW6WDL5</accession>